<accession>A0A485KMY3</accession>
<name>A0A485KMY3_9STRA</name>
<proteinExistence type="predicted"/>
<reference evidence="2 3" key="1">
    <citation type="submission" date="2019-03" db="EMBL/GenBank/DDBJ databases">
        <authorList>
            <person name="Gaulin E."/>
            <person name="Dumas B."/>
        </authorList>
    </citation>
    <scope>NUCLEOTIDE SEQUENCE [LARGE SCALE GENOMIC DNA]</scope>
    <source>
        <strain evidence="2">CBS 568.67</strain>
    </source>
</reference>
<gene>
    <name evidence="2" type="primary">Aste57867_9410</name>
    <name evidence="1" type="ORF">As57867_009374</name>
    <name evidence="2" type="ORF">ASTE57867_9410</name>
</gene>
<reference evidence="1" key="2">
    <citation type="submission" date="2019-06" db="EMBL/GenBank/DDBJ databases">
        <title>Genomics analysis of Aphanomyces spp. identifies a new class of oomycete effector associated with host adaptation.</title>
        <authorList>
            <person name="Gaulin E."/>
        </authorList>
    </citation>
    <scope>NUCLEOTIDE SEQUENCE</scope>
    <source>
        <strain evidence="1">CBS 578.67</strain>
    </source>
</reference>
<dbReference type="Proteomes" id="UP000332933">
    <property type="component" value="Unassembled WGS sequence"/>
</dbReference>
<keyword evidence="3" id="KW-1185">Reference proteome</keyword>
<protein>
    <submittedName>
        <fullName evidence="2">Aste57867_9410 protein</fullName>
    </submittedName>
</protein>
<sequence>MPLLSSGNVFEKMPLGKPAAIKLRLPSPQKTSILNWPAKEAMTGGLPRRLKLNQSPSLGGGLKAKFPTSNSFCTSTQTTTTLQVAATLTPPLELLPPLKITIRGLVTKPLPAKPMKREEPPISRRNNRLATALRSPFKERASFFSSVRTQAF</sequence>
<dbReference type="AlphaFoldDB" id="A0A485KMY3"/>
<dbReference type="EMBL" id="CAADRA010005162">
    <property type="protein sequence ID" value="VFT86290.1"/>
    <property type="molecule type" value="Genomic_DNA"/>
</dbReference>
<evidence type="ECO:0000313" key="3">
    <source>
        <dbReference type="Proteomes" id="UP000332933"/>
    </source>
</evidence>
<organism evidence="2 3">
    <name type="scientific">Aphanomyces stellatus</name>
    <dbReference type="NCBI Taxonomy" id="120398"/>
    <lineage>
        <taxon>Eukaryota</taxon>
        <taxon>Sar</taxon>
        <taxon>Stramenopiles</taxon>
        <taxon>Oomycota</taxon>
        <taxon>Saprolegniomycetes</taxon>
        <taxon>Saprolegniales</taxon>
        <taxon>Verrucalvaceae</taxon>
        <taxon>Aphanomyces</taxon>
    </lineage>
</organism>
<evidence type="ECO:0000313" key="1">
    <source>
        <dbReference type="EMBL" id="KAF0700024.1"/>
    </source>
</evidence>
<evidence type="ECO:0000313" key="2">
    <source>
        <dbReference type="EMBL" id="VFT86290.1"/>
    </source>
</evidence>
<dbReference type="EMBL" id="VJMH01005141">
    <property type="protein sequence ID" value="KAF0700024.1"/>
    <property type="molecule type" value="Genomic_DNA"/>
</dbReference>